<keyword evidence="9" id="KW-0573">Peptidoglycan synthesis</keyword>
<keyword evidence="7 9" id="KW-0067">ATP-binding</keyword>
<evidence type="ECO:0000256" key="9">
    <source>
        <dbReference type="HAMAP-Rule" id="MF_00639"/>
    </source>
</evidence>
<dbReference type="InterPro" id="IPR013221">
    <property type="entry name" value="Mur_ligase_cen"/>
</dbReference>
<evidence type="ECO:0000256" key="8">
    <source>
        <dbReference type="ARBA" id="ARBA00023306"/>
    </source>
</evidence>
<dbReference type="InterPro" id="IPR018109">
    <property type="entry name" value="Folylpolyglutamate_synth_CS"/>
</dbReference>
<comment type="subcellular location">
    <subcellularLocation>
        <location evidence="1 9">Cytoplasm</location>
    </subcellularLocation>
</comment>
<keyword evidence="5 9" id="KW-0132">Cell division</keyword>
<dbReference type="SUPFAM" id="SSF51735">
    <property type="entry name" value="NAD(P)-binding Rossmann-fold domains"/>
    <property type="match status" value="1"/>
</dbReference>
<dbReference type="EMBL" id="JBHSSW010000003">
    <property type="protein sequence ID" value="MFC6196825.1"/>
    <property type="molecule type" value="Genomic_DNA"/>
</dbReference>
<keyword evidence="4 9" id="KW-0436">Ligase</keyword>
<keyword evidence="9" id="KW-0961">Cell wall biogenesis/degradation</keyword>
<reference evidence="12" key="1">
    <citation type="journal article" date="2019" name="Int. J. Syst. Evol. Microbiol.">
        <title>The Global Catalogue of Microorganisms (GCM) 10K type strain sequencing project: providing services to taxonomists for standard genome sequencing and annotation.</title>
        <authorList>
            <consortium name="The Broad Institute Genomics Platform"/>
            <consortium name="The Broad Institute Genome Sequencing Center for Infectious Disease"/>
            <person name="Wu L."/>
            <person name="Ma J."/>
        </authorList>
    </citation>
    <scope>NUCLEOTIDE SEQUENCE [LARGE SCALE GENOMIC DNA]</scope>
    <source>
        <strain evidence="12">CGMCC-1.15741</strain>
    </source>
</reference>
<dbReference type="PROSITE" id="PS01011">
    <property type="entry name" value="FOLYLPOLYGLU_SYNT_1"/>
    <property type="match status" value="1"/>
</dbReference>
<evidence type="ECO:0000259" key="10">
    <source>
        <dbReference type="Pfam" id="PF08245"/>
    </source>
</evidence>
<keyword evidence="9" id="KW-0133">Cell shape</keyword>
<evidence type="ECO:0000256" key="6">
    <source>
        <dbReference type="ARBA" id="ARBA00022741"/>
    </source>
</evidence>
<evidence type="ECO:0000313" key="11">
    <source>
        <dbReference type="EMBL" id="MFC6196825.1"/>
    </source>
</evidence>
<dbReference type="InterPro" id="IPR036291">
    <property type="entry name" value="NAD(P)-bd_dom_sf"/>
</dbReference>
<dbReference type="Gene3D" id="3.90.190.20">
    <property type="entry name" value="Mur ligase, C-terminal domain"/>
    <property type="match status" value="1"/>
</dbReference>
<name>A0ABW1S5F4_9PROT</name>
<dbReference type="SUPFAM" id="SSF53244">
    <property type="entry name" value="MurD-like peptide ligases, peptide-binding domain"/>
    <property type="match status" value="1"/>
</dbReference>
<comment type="similarity">
    <text evidence="9">Belongs to the MurCDEF family.</text>
</comment>
<evidence type="ECO:0000256" key="5">
    <source>
        <dbReference type="ARBA" id="ARBA00022618"/>
    </source>
</evidence>
<dbReference type="HAMAP" id="MF_00639">
    <property type="entry name" value="MurD"/>
    <property type="match status" value="1"/>
</dbReference>
<keyword evidence="3 9" id="KW-0963">Cytoplasm</keyword>
<evidence type="ECO:0000256" key="4">
    <source>
        <dbReference type="ARBA" id="ARBA00022598"/>
    </source>
</evidence>
<accession>A0ABW1S5F4</accession>
<evidence type="ECO:0000256" key="2">
    <source>
        <dbReference type="ARBA" id="ARBA00004752"/>
    </source>
</evidence>
<evidence type="ECO:0000256" key="7">
    <source>
        <dbReference type="ARBA" id="ARBA00022840"/>
    </source>
</evidence>
<dbReference type="Gene3D" id="3.40.1190.10">
    <property type="entry name" value="Mur-like, catalytic domain"/>
    <property type="match status" value="1"/>
</dbReference>
<dbReference type="PANTHER" id="PTHR43692">
    <property type="entry name" value="UDP-N-ACETYLMURAMOYLALANINE--D-GLUTAMATE LIGASE"/>
    <property type="match status" value="1"/>
</dbReference>
<sequence length="473" mass="51430">MIPIKEFAGQHVAVFGLGRTGLATVRALQAGGAKVHAWDDNESARERAIEQGFELVDINKRDWQIYSALILSPGIPYLHPEPHRVVKLAKMVGVEIIGDMELFARAVNDLPEHARPRIVGVTGTNGKSTTTSLIGHILMKSGKDVRVGGNIGVGVLDMAPLHANAVYVLELSSYQLDLIESLKCDVAVLTNITPDHLERHGGMSGYIAAKRRIFRNQTERDTAVIGMDTTPTQAMMMKLSATGKQTCVGVSSQYALGRGISVVEGRLFDSQNGRAIQIGDLRDIETLPGKHNHQNAAAAYAACRALGLQPNMIMEAMRSFPGLAHRQEVIGKIGRTTFINDSKATNGQAAVQALKSYPKVFWIGGGVAKSDGLEDVQPFFGHIEKAYLIGEAQKQFSKELGNTVPHMLCGTLKRAVVEALHDANASDEEDPIVLLSPACASFDQFKDFEARGEAFRQIVWSMMDENERLHATA</sequence>
<dbReference type="InterPro" id="IPR005762">
    <property type="entry name" value="MurD"/>
</dbReference>
<comment type="function">
    <text evidence="9">Cell wall formation. Catalyzes the addition of glutamate to the nucleotide precursor UDP-N-acetylmuramoyl-L-alanine (UMA).</text>
</comment>
<dbReference type="InterPro" id="IPR036615">
    <property type="entry name" value="Mur_ligase_C_dom_sf"/>
</dbReference>
<comment type="catalytic activity">
    <reaction evidence="9">
        <text>UDP-N-acetyl-alpha-D-muramoyl-L-alanine + D-glutamate + ATP = UDP-N-acetyl-alpha-D-muramoyl-L-alanyl-D-glutamate + ADP + phosphate + H(+)</text>
        <dbReference type="Rhea" id="RHEA:16429"/>
        <dbReference type="ChEBI" id="CHEBI:15378"/>
        <dbReference type="ChEBI" id="CHEBI:29986"/>
        <dbReference type="ChEBI" id="CHEBI:30616"/>
        <dbReference type="ChEBI" id="CHEBI:43474"/>
        <dbReference type="ChEBI" id="CHEBI:83898"/>
        <dbReference type="ChEBI" id="CHEBI:83900"/>
        <dbReference type="ChEBI" id="CHEBI:456216"/>
        <dbReference type="EC" id="6.3.2.9"/>
    </reaction>
</comment>
<dbReference type="Proteomes" id="UP001596303">
    <property type="component" value="Unassembled WGS sequence"/>
</dbReference>
<evidence type="ECO:0000256" key="3">
    <source>
        <dbReference type="ARBA" id="ARBA00022490"/>
    </source>
</evidence>
<gene>
    <name evidence="9 11" type="primary">murD</name>
    <name evidence="11" type="ORF">ACFQDM_01975</name>
</gene>
<keyword evidence="12" id="KW-1185">Reference proteome</keyword>
<dbReference type="GO" id="GO:0008764">
    <property type="term" value="F:UDP-N-acetylmuramoylalanine-D-glutamate ligase activity"/>
    <property type="evidence" value="ECO:0007669"/>
    <property type="project" value="UniProtKB-EC"/>
</dbReference>
<protein>
    <recommendedName>
        <fullName evidence="9">UDP-N-acetylmuramoylalanine--D-glutamate ligase</fullName>
        <ecNumber evidence="9">6.3.2.9</ecNumber>
    </recommendedName>
    <alternativeName>
        <fullName evidence="9">D-glutamic acid-adding enzyme</fullName>
    </alternativeName>
    <alternativeName>
        <fullName evidence="9">UDP-N-acetylmuramoyl-L-alanyl-D-glutamate synthetase</fullName>
    </alternativeName>
</protein>
<evidence type="ECO:0000313" key="12">
    <source>
        <dbReference type="Proteomes" id="UP001596303"/>
    </source>
</evidence>
<evidence type="ECO:0000256" key="1">
    <source>
        <dbReference type="ARBA" id="ARBA00004496"/>
    </source>
</evidence>
<dbReference type="Pfam" id="PF08245">
    <property type="entry name" value="Mur_ligase_M"/>
    <property type="match status" value="1"/>
</dbReference>
<dbReference type="InterPro" id="IPR036565">
    <property type="entry name" value="Mur-like_cat_sf"/>
</dbReference>
<dbReference type="NCBIfam" id="TIGR01087">
    <property type="entry name" value="murD"/>
    <property type="match status" value="1"/>
</dbReference>
<proteinExistence type="inferred from homology"/>
<dbReference type="Pfam" id="PF21799">
    <property type="entry name" value="MurD-like_N"/>
    <property type="match status" value="1"/>
</dbReference>
<comment type="caution">
    <text evidence="11">The sequence shown here is derived from an EMBL/GenBank/DDBJ whole genome shotgun (WGS) entry which is preliminary data.</text>
</comment>
<dbReference type="EC" id="6.3.2.9" evidence="9"/>
<dbReference type="SUPFAM" id="SSF53623">
    <property type="entry name" value="MurD-like peptide ligases, catalytic domain"/>
    <property type="match status" value="1"/>
</dbReference>
<comment type="pathway">
    <text evidence="2 9">Cell wall biogenesis; peptidoglycan biosynthesis.</text>
</comment>
<feature type="domain" description="Mur ligase central" evidence="10">
    <location>
        <begin position="121"/>
        <end position="303"/>
    </location>
</feature>
<keyword evidence="8 9" id="KW-0131">Cell cycle</keyword>
<dbReference type="PANTHER" id="PTHR43692:SF1">
    <property type="entry name" value="UDP-N-ACETYLMURAMOYLALANINE--D-GLUTAMATE LIGASE"/>
    <property type="match status" value="1"/>
</dbReference>
<dbReference type="RefSeq" id="WP_377374738.1">
    <property type="nucleotide sequence ID" value="NZ_JBHSSW010000003.1"/>
</dbReference>
<keyword evidence="6 9" id="KW-0547">Nucleotide-binding</keyword>
<organism evidence="11 12">
    <name type="scientific">Ponticaulis profundi</name>
    <dbReference type="NCBI Taxonomy" id="2665222"/>
    <lineage>
        <taxon>Bacteria</taxon>
        <taxon>Pseudomonadati</taxon>
        <taxon>Pseudomonadota</taxon>
        <taxon>Alphaproteobacteria</taxon>
        <taxon>Hyphomonadales</taxon>
        <taxon>Hyphomonadaceae</taxon>
        <taxon>Ponticaulis</taxon>
    </lineage>
</organism>
<feature type="binding site" evidence="9">
    <location>
        <begin position="123"/>
        <end position="129"/>
    </location>
    <ligand>
        <name>ATP</name>
        <dbReference type="ChEBI" id="CHEBI:30616"/>
    </ligand>
</feature>
<dbReference type="Gene3D" id="3.40.50.720">
    <property type="entry name" value="NAD(P)-binding Rossmann-like Domain"/>
    <property type="match status" value="1"/>
</dbReference>